<dbReference type="AlphaFoldDB" id="A0A1I0DJM2"/>
<dbReference type="InterPro" id="IPR000873">
    <property type="entry name" value="AMP-dep_synth/lig_dom"/>
</dbReference>
<dbReference type="Proteomes" id="UP000198762">
    <property type="component" value="Unassembled WGS sequence"/>
</dbReference>
<feature type="domain" description="AMP-dependent synthetase/ligase" evidence="5">
    <location>
        <begin position="23"/>
        <end position="400"/>
    </location>
</feature>
<dbReference type="OrthoDB" id="9803968at2"/>
<dbReference type="Pfam" id="PF13193">
    <property type="entry name" value="AMP-binding_C"/>
    <property type="match status" value="1"/>
</dbReference>
<evidence type="ECO:0000313" key="8">
    <source>
        <dbReference type="Proteomes" id="UP000198762"/>
    </source>
</evidence>
<dbReference type="GO" id="GO:0016874">
    <property type="term" value="F:ligase activity"/>
    <property type="evidence" value="ECO:0007669"/>
    <property type="project" value="UniProtKB-KW"/>
</dbReference>
<comment type="similarity">
    <text evidence="1">Belongs to the ATP-dependent AMP-binding enzyme family.</text>
</comment>
<evidence type="ECO:0000259" key="5">
    <source>
        <dbReference type="Pfam" id="PF00501"/>
    </source>
</evidence>
<evidence type="ECO:0000256" key="1">
    <source>
        <dbReference type="ARBA" id="ARBA00006432"/>
    </source>
</evidence>
<dbReference type="InterPro" id="IPR042099">
    <property type="entry name" value="ANL_N_sf"/>
</dbReference>
<proteinExistence type="inferred from homology"/>
<feature type="domain" description="AMP-binding enzyme C-terminal" evidence="6">
    <location>
        <begin position="450"/>
        <end position="525"/>
    </location>
</feature>
<accession>A0A1I0DJM2</accession>
<dbReference type="GO" id="GO:0006631">
    <property type="term" value="P:fatty acid metabolic process"/>
    <property type="evidence" value="ECO:0007669"/>
    <property type="project" value="UniProtKB-KW"/>
</dbReference>
<keyword evidence="4" id="KW-0443">Lipid metabolism</keyword>
<protein>
    <submittedName>
        <fullName evidence="7">Fatty-acyl-CoA synthase</fullName>
    </submittedName>
</protein>
<keyword evidence="2" id="KW-0436">Ligase</keyword>
<evidence type="ECO:0000259" key="6">
    <source>
        <dbReference type="Pfam" id="PF13193"/>
    </source>
</evidence>
<dbReference type="EMBL" id="FOHZ01000007">
    <property type="protein sequence ID" value="SET32448.1"/>
    <property type="molecule type" value="Genomic_DNA"/>
</dbReference>
<dbReference type="NCBIfam" id="NF004837">
    <property type="entry name" value="PRK06187.1"/>
    <property type="match status" value="1"/>
</dbReference>
<gene>
    <name evidence="7" type="ORF">SAMN04487962_10797</name>
</gene>
<dbReference type="PANTHER" id="PTHR43859">
    <property type="entry name" value="ACYL-ACTIVATING ENZYME"/>
    <property type="match status" value="1"/>
</dbReference>
<dbReference type="Pfam" id="PF00501">
    <property type="entry name" value="AMP-binding"/>
    <property type="match status" value="1"/>
</dbReference>
<keyword evidence="3" id="KW-0276">Fatty acid metabolism</keyword>
<dbReference type="NCBIfam" id="NF006020">
    <property type="entry name" value="PRK08162.1"/>
    <property type="match status" value="1"/>
</dbReference>
<dbReference type="Gene3D" id="3.30.300.30">
    <property type="match status" value="1"/>
</dbReference>
<sequence>MNKYNELGKTVANYATLSPVSFLRRSATVYPHKTAVIDDDMTLSYQQLLERSTRLASALADAGIGHDDTVAMLCPNSHEMLEAHYGVPMAGAVLNTLNIRLDAATLGFILNHGEARVLMYDTEFEPVVRETLASVDHPPLLIAIERDAGPTDGLAGQDYEALLVSGNPDAAWSGPRDEWDAISLNYTSGTTGNPKGVVYHHRGAYLAAMSDAMAFNMNDQTVYLWTLPMFHCNGWGYTWAITAVGGTHVCLRKVDADDIYQRIERYGVTHMCGAPIVLNMVLTELGRQGRRLSFPAQFALGGAAPPSAVIRKAEEIGFVITHLYGLTESYGPASLCVPQPEWADLPLEQKAVKMSRQGVQTLSVDEITVLDRDTGEPVPHDGQTLGEICIRGNTVMKGYLKNPDATEKAFNRGWFNSGDLAVVHPDNYIEIRDRAKDIIISGGENISSLEVEEALYLHPDVSEAAVVAMADEKWGEVPCAFVAPVNDDGSLTEDAIIAHCREKLARFKVPKRVVIGELPKTATGKIRKNLLREQLGD</sequence>
<evidence type="ECO:0000256" key="2">
    <source>
        <dbReference type="ARBA" id="ARBA00022598"/>
    </source>
</evidence>
<organism evidence="7 8">
    <name type="scientific">Marinobacter segnicrescens</name>
    <dbReference type="NCBI Taxonomy" id="430453"/>
    <lineage>
        <taxon>Bacteria</taxon>
        <taxon>Pseudomonadati</taxon>
        <taxon>Pseudomonadota</taxon>
        <taxon>Gammaproteobacteria</taxon>
        <taxon>Pseudomonadales</taxon>
        <taxon>Marinobacteraceae</taxon>
        <taxon>Marinobacter</taxon>
    </lineage>
</organism>
<reference evidence="8" key="1">
    <citation type="submission" date="2016-10" db="EMBL/GenBank/DDBJ databases">
        <authorList>
            <person name="Varghese N."/>
            <person name="Submissions S."/>
        </authorList>
    </citation>
    <scope>NUCLEOTIDE SEQUENCE [LARGE SCALE GENOMIC DNA]</scope>
    <source>
        <strain evidence="8">CGMCC 1.6489</strain>
    </source>
</reference>
<dbReference type="CDD" id="cd12118">
    <property type="entry name" value="ttLC_FACS_AEE21_like"/>
    <property type="match status" value="1"/>
</dbReference>
<dbReference type="PROSITE" id="PS00455">
    <property type="entry name" value="AMP_BINDING"/>
    <property type="match status" value="1"/>
</dbReference>
<dbReference type="InterPro" id="IPR045851">
    <property type="entry name" value="AMP-bd_C_sf"/>
</dbReference>
<dbReference type="Gene3D" id="3.40.50.12780">
    <property type="entry name" value="N-terminal domain of ligase-like"/>
    <property type="match status" value="1"/>
</dbReference>
<dbReference type="SUPFAM" id="SSF56801">
    <property type="entry name" value="Acetyl-CoA synthetase-like"/>
    <property type="match status" value="1"/>
</dbReference>
<dbReference type="RefSeq" id="WP_091850771.1">
    <property type="nucleotide sequence ID" value="NZ_FOHZ01000007.1"/>
</dbReference>
<dbReference type="FunFam" id="3.30.300.30:FF:000008">
    <property type="entry name" value="2,3-dihydroxybenzoate-AMP ligase"/>
    <property type="match status" value="1"/>
</dbReference>
<evidence type="ECO:0000256" key="4">
    <source>
        <dbReference type="ARBA" id="ARBA00023098"/>
    </source>
</evidence>
<dbReference type="PANTHER" id="PTHR43859:SF4">
    <property type="entry name" value="BUTANOATE--COA LIGASE AAE1-RELATED"/>
    <property type="match status" value="1"/>
</dbReference>
<name>A0A1I0DJM2_9GAMM</name>
<dbReference type="InterPro" id="IPR025110">
    <property type="entry name" value="AMP-bd_C"/>
</dbReference>
<dbReference type="InterPro" id="IPR020845">
    <property type="entry name" value="AMP-binding_CS"/>
</dbReference>
<keyword evidence="8" id="KW-1185">Reference proteome</keyword>
<evidence type="ECO:0000256" key="3">
    <source>
        <dbReference type="ARBA" id="ARBA00022832"/>
    </source>
</evidence>
<evidence type="ECO:0000313" key="7">
    <source>
        <dbReference type="EMBL" id="SET32448.1"/>
    </source>
</evidence>
<dbReference type="STRING" id="430453.SAMN04487962_10797"/>